<organism evidence="1 2">
    <name type="scientific">Serratia marcescens</name>
    <dbReference type="NCBI Taxonomy" id="615"/>
    <lineage>
        <taxon>Bacteria</taxon>
        <taxon>Pseudomonadati</taxon>
        <taxon>Pseudomonadota</taxon>
        <taxon>Gammaproteobacteria</taxon>
        <taxon>Enterobacterales</taxon>
        <taxon>Yersiniaceae</taxon>
        <taxon>Serratia</taxon>
    </lineage>
</organism>
<dbReference type="Proteomes" id="UP001275057">
    <property type="component" value="Unassembled WGS sequence"/>
</dbReference>
<dbReference type="InterPro" id="IPR046213">
    <property type="entry name" value="DUF6246"/>
</dbReference>
<dbReference type="Pfam" id="PF19759">
    <property type="entry name" value="DUF6246"/>
    <property type="match status" value="1"/>
</dbReference>
<evidence type="ECO:0000313" key="1">
    <source>
        <dbReference type="EMBL" id="MDX7081887.1"/>
    </source>
</evidence>
<proteinExistence type="predicted"/>
<dbReference type="AlphaFoldDB" id="A0ABD5IDT8"/>
<gene>
    <name evidence="1" type="ORF">SJ435_05765</name>
</gene>
<evidence type="ECO:0000313" key="2">
    <source>
        <dbReference type="Proteomes" id="UP001275057"/>
    </source>
</evidence>
<sequence>MTPLTEIGEMLISDASRDYFFRPSFGNMSRIGSPAEIVERFAELHTSEAPRLLSAAVASYGEIPGWLLAYINSPSFSSSAIFAGMIVMQACCDDDISALVGELRPSKRGRRAFVFRRGSLPASDIIILGQSLITHGIIGKAKVRRLQRYETNSFVSQFSAFEYISAARNHFSMPRAEAEQLTMTEFQLLINAKYPDQKGLTAEEYDAVADEYMKKKARRLAKVNSQQL</sequence>
<protein>
    <submittedName>
        <fullName evidence="1">DUF6246 family protein</fullName>
    </submittedName>
</protein>
<dbReference type="EMBL" id="JAXABG010000003">
    <property type="protein sequence ID" value="MDX7081887.1"/>
    <property type="molecule type" value="Genomic_DNA"/>
</dbReference>
<accession>A0ABD5IDT8</accession>
<dbReference type="RefSeq" id="WP_319856852.1">
    <property type="nucleotide sequence ID" value="NZ_JAXABG010000003.1"/>
</dbReference>
<comment type="caution">
    <text evidence="1">The sequence shown here is derived from an EMBL/GenBank/DDBJ whole genome shotgun (WGS) entry which is preliminary data.</text>
</comment>
<name>A0ABD5IDT8_SERMA</name>
<reference evidence="1 2" key="1">
    <citation type="submission" date="2023-11" db="EMBL/GenBank/DDBJ databases">
        <title>Detection of rare carbapenemases in Enterobacterales - comparison of two colorimetric and two CIM-based carbapenemase assays.</title>
        <authorList>
            <person name="Schaffarczyk L."/>
            <person name="Noster J."/>
            <person name="Stelzer Y."/>
            <person name="Sattler J."/>
            <person name="Gatermann S."/>
            <person name="Hamprecht A."/>
        </authorList>
    </citation>
    <scope>NUCLEOTIDE SEQUENCE [LARGE SCALE GENOMIC DNA]</scope>
    <source>
        <strain evidence="1 2">CIM-Carb-136</strain>
    </source>
</reference>